<dbReference type="Proteomes" id="UP001165060">
    <property type="component" value="Unassembled WGS sequence"/>
</dbReference>
<feature type="transmembrane region" description="Helical" evidence="2">
    <location>
        <begin position="156"/>
        <end position="177"/>
    </location>
</feature>
<reference evidence="3 4" key="1">
    <citation type="journal article" date="2023" name="Commun. Biol.">
        <title>Genome analysis of Parmales, the sister group of diatoms, reveals the evolutionary specialization of diatoms from phago-mixotrophs to photoautotrophs.</title>
        <authorList>
            <person name="Ban H."/>
            <person name="Sato S."/>
            <person name="Yoshikawa S."/>
            <person name="Yamada K."/>
            <person name="Nakamura Y."/>
            <person name="Ichinomiya M."/>
            <person name="Sato N."/>
            <person name="Blanc-Mathieu R."/>
            <person name="Endo H."/>
            <person name="Kuwata A."/>
            <person name="Ogata H."/>
        </authorList>
    </citation>
    <scope>NUCLEOTIDE SEQUENCE [LARGE SCALE GENOMIC DNA]</scope>
</reference>
<proteinExistence type="predicted"/>
<evidence type="ECO:0000256" key="2">
    <source>
        <dbReference type="SAM" id="Phobius"/>
    </source>
</evidence>
<comment type="caution">
    <text evidence="3">The sequence shown here is derived from an EMBL/GenBank/DDBJ whole genome shotgun (WGS) entry which is preliminary data.</text>
</comment>
<name>A0ABQ6M7X6_9STRA</name>
<keyword evidence="2" id="KW-0472">Membrane</keyword>
<dbReference type="EMBL" id="BRYB01001236">
    <property type="protein sequence ID" value="GMI21269.1"/>
    <property type="molecule type" value="Genomic_DNA"/>
</dbReference>
<evidence type="ECO:0000313" key="3">
    <source>
        <dbReference type="EMBL" id="GMI21269.1"/>
    </source>
</evidence>
<sequence>MHTRWCSNPNPISAAGTRAETYCILLTTTNVEDMKRAHGDLLGDVEYDAYYDTFFAFGCQGDWGTSVFDSSSNLKNNCEGDTWRVLNADSDWARVAEIQATEGEGSGGRKLQAESDPDATNADTGVLNSLDRYNVTTSWTLEHCCYSNFCNAAGRVGGGALTLAGLGFIAGSAMIALY</sequence>
<protein>
    <submittedName>
        <fullName evidence="3">Uncharacterized protein</fullName>
    </submittedName>
</protein>
<evidence type="ECO:0000256" key="1">
    <source>
        <dbReference type="SAM" id="MobiDB-lite"/>
    </source>
</evidence>
<keyword evidence="4" id="KW-1185">Reference proteome</keyword>
<keyword evidence="2" id="KW-0812">Transmembrane</keyword>
<evidence type="ECO:0000313" key="4">
    <source>
        <dbReference type="Proteomes" id="UP001165060"/>
    </source>
</evidence>
<gene>
    <name evidence="3" type="ORF">TeGR_g5991</name>
</gene>
<keyword evidence="2" id="KW-1133">Transmembrane helix</keyword>
<organism evidence="3 4">
    <name type="scientific">Tetraparma gracilis</name>
    <dbReference type="NCBI Taxonomy" id="2962635"/>
    <lineage>
        <taxon>Eukaryota</taxon>
        <taxon>Sar</taxon>
        <taxon>Stramenopiles</taxon>
        <taxon>Ochrophyta</taxon>
        <taxon>Bolidophyceae</taxon>
        <taxon>Parmales</taxon>
        <taxon>Triparmaceae</taxon>
        <taxon>Tetraparma</taxon>
    </lineage>
</organism>
<feature type="region of interest" description="Disordered" evidence="1">
    <location>
        <begin position="103"/>
        <end position="123"/>
    </location>
</feature>
<accession>A0ABQ6M7X6</accession>